<accession>A0A9N9AYS8</accession>
<proteinExistence type="predicted"/>
<dbReference type="EMBL" id="CAJVPY010002000">
    <property type="protein sequence ID" value="CAG8545013.1"/>
    <property type="molecule type" value="Genomic_DNA"/>
</dbReference>
<gene>
    <name evidence="2" type="ORF">DERYTH_LOCUS4989</name>
</gene>
<organism evidence="2 3">
    <name type="scientific">Dentiscutata erythropus</name>
    <dbReference type="NCBI Taxonomy" id="1348616"/>
    <lineage>
        <taxon>Eukaryota</taxon>
        <taxon>Fungi</taxon>
        <taxon>Fungi incertae sedis</taxon>
        <taxon>Mucoromycota</taxon>
        <taxon>Glomeromycotina</taxon>
        <taxon>Glomeromycetes</taxon>
        <taxon>Diversisporales</taxon>
        <taxon>Gigasporaceae</taxon>
        <taxon>Dentiscutata</taxon>
    </lineage>
</organism>
<evidence type="ECO:0000313" key="2">
    <source>
        <dbReference type="EMBL" id="CAG8545013.1"/>
    </source>
</evidence>
<dbReference type="AlphaFoldDB" id="A0A9N9AYS8"/>
<keyword evidence="1" id="KW-0472">Membrane</keyword>
<protein>
    <submittedName>
        <fullName evidence="2">25167_t:CDS:1</fullName>
    </submittedName>
</protein>
<reference evidence="2" key="1">
    <citation type="submission" date="2021-06" db="EMBL/GenBank/DDBJ databases">
        <authorList>
            <person name="Kallberg Y."/>
            <person name="Tangrot J."/>
            <person name="Rosling A."/>
        </authorList>
    </citation>
    <scope>NUCLEOTIDE SEQUENCE</scope>
    <source>
        <strain evidence="2">MA453B</strain>
    </source>
</reference>
<feature type="transmembrane region" description="Helical" evidence="1">
    <location>
        <begin position="6"/>
        <end position="24"/>
    </location>
</feature>
<evidence type="ECO:0000256" key="1">
    <source>
        <dbReference type="SAM" id="Phobius"/>
    </source>
</evidence>
<name>A0A9N9AYS8_9GLOM</name>
<dbReference type="Proteomes" id="UP000789405">
    <property type="component" value="Unassembled WGS sequence"/>
</dbReference>
<keyword evidence="3" id="KW-1185">Reference proteome</keyword>
<evidence type="ECO:0000313" key="3">
    <source>
        <dbReference type="Proteomes" id="UP000789405"/>
    </source>
</evidence>
<comment type="caution">
    <text evidence="2">The sequence shown here is derived from an EMBL/GenBank/DDBJ whole genome shotgun (WGS) entry which is preliminary data.</text>
</comment>
<sequence length="65" mass="7172">MFGSTSSFFFCIVESILIFILLAIQSKSVKSMSVASTMVTVGLIMCKNPDTFMVQKLYSHVSTPK</sequence>
<keyword evidence="1" id="KW-0812">Transmembrane</keyword>
<keyword evidence="1" id="KW-1133">Transmembrane helix</keyword>